<dbReference type="AlphaFoldDB" id="A0A8J2FNV2"/>
<proteinExistence type="predicted"/>
<dbReference type="Proteomes" id="UP000663859">
    <property type="component" value="Unassembled WGS sequence"/>
</dbReference>
<evidence type="ECO:0000313" key="3">
    <source>
        <dbReference type="Proteomes" id="UP000663859"/>
    </source>
</evidence>
<gene>
    <name evidence="2" type="ORF">MPNT_260009</name>
</gene>
<evidence type="ECO:0000256" key="1">
    <source>
        <dbReference type="SAM" id="MobiDB-lite"/>
    </source>
</evidence>
<comment type="caution">
    <text evidence="2">The sequence shown here is derived from an EMBL/GenBank/DDBJ whole genome shotgun (WGS) entry which is preliminary data.</text>
</comment>
<protein>
    <submittedName>
        <fullName evidence="2">Uncharacterized protein</fullName>
    </submittedName>
</protein>
<sequence>MKWDEQPRNVGKRITSSPAVACNGNPDKEGSSLERAFDTLLFPCVLPSDGRWSFAGRHNEGIPAPQSWQLGCKRENLWQRMADDPSLGQAREMIYTLLKIAAGKPLNLN</sequence>
<name>A0A8J2FNV2_9BACT</name>
<evidence type="ECO:0000313" key="2">
    <source>
        <dbReference type="EMBL" id="CAF0698324.1"/>
    </source>
</evidence>
<accession>A0A8J2FNV2</accession>
<dbReference type="EMBL" id="CAJNOB010000019">
    <property type="protein sequence ID" value="CAF0698324.1"/>
    <property type="molecule type" value="Genomic_DNA"/>
</dbReference>
<feature type="region of interest" description="Disordered" evidence="1">
    <location>
        <begin position="1"/>
        <end position="28"/>
    </location>
</feature>
<reference evidence="2" key="1">
    <citation type="submission" date="2021-02" db="EMBL/GenBank/DDBJ databases">
        <authorList>
            <person name="Cremers G."/>
            <person name="Picone N."/>
        </authorList>
    </citation>
    <scope>NUCLEOTIDE SEQUENCE</scope>
    <source>
        <strain evidence="2">PQ17</strain>
    </source>
</reference>
<keyword evidence="3" id="KW-1185">Reference proteome</keyword>
<organism evidence="2 3">
    <name type="scientific">Candidatus Methylacidithermus pantelleriae</name>
    <dbReference type="NCBI Taxonomy" id="2744239"/>
    <lineage>
        <taxon>Bacteria</taxon>
        <taxon>Pseudomonadati</taxon>
        <taxon>Verrucomicrobiota</taxon>
        <taxon>Methylacidiphilae</taxon>
        <taxon>Methylacidiphilales</taxon>
        <taxon>Methylacidiphilaceae</taxon>
        <taxon>Candidatus Methylacidithermus</taxon>
    </lineage>
</organism>